<gene>
    <name evidence="2" type="ORF">GCM10010269_79750</name>
</gene>
<dbReference type="AlphaFoldDB" id="A0A918LCD0"/>
<evidence type="ECO:0000256" key="1">
    <source>
        <dbReference type="SAM" id="MobiDB-lite"/>
    </source>
</evidence>
<proteinExistence type="predicted"/>
<keyword evidence="3" id="KW-1185">Reference proteome</keyword>
<dbReference type="EMBL" id="BMTL01000058">
    <property type="protein sequence ID" value="GGS29102.1"/>
    <property type="molecule type" value="Genomic_DNA"/>
</dbReference>
<dbReference type="Proteomes" id="UP000606194">
    <property type="component" value="Unassembled WGS sequence"/>
</dbReference>
<reference evidence="2" key="1">
    <citation type="journal article" date="2014" name="Int. J. Syst. Evol. Microbiol.">
        <title>Complete genome sequence of Corynebacterium casei LMG S-19264T (=DSM 44701T), isolated from a smear-ripened cheese.</title>
        <authorList>
            <consortium name="US DOE Joint Genome Institute (JGI-PGF)"/>
            <person name="Walter F."/>
            <person name="Albersmeier A."/>
            <person name="Kalinowski J."/>
            <person name="Ruckert C."/>
        </authorList>
    </citation>
    <scope>NUCLEOTIDE SEQUENCE</scope>
    <source>
        <strain evidence="2">JCM 4386</strain>
    </source>
</reference>
<feature type="compositionally biased region" description="Low complexity" evidence="1">
    <location>
        <begin position="7"/>
        <end position="18"/>
    </location>
</feature>
<feature type="region of interest" description="Disordered" evidence="1">
    <location>
        <begin position="1"/>
        <end position="68"/>
    </location>
</feature>
<comment type="caution">
    <text evidence="2">The sequence shown here is derived from an EMBL/GenBank/DDBJ whole genome shotgun (WGS) entry which is preliminary data.</text>
</comment>
<reference evidence="2" key="2">
    <citation type="submission" date="2020-09" db="EMBL/GenBank/DDBJ databases">
        <authorList>
            <person name="Sun Q."/>
            <person name="Ohkuma M."/>
        </authorList>
    </citation>
    <scope>NUCLEOTIDE SEQUENCE</scope>
    <source>
        <strain evidence="2">JCM 4386</strain>
    </source>
</reference>
<name>A0A918LCD0_9ACTN</name>
<evidence type="ECO:0000313" key="3">
    <source>
        <dbReference type="Proteomes" id="UP000606194"/>
    </source>
</evidence>
<evidence type="ECO:0000313" key="2">
    <source>
        <dbReference type="EMBL" id="GGS29102.1"/>
    </source>
</evidence>
<accession>A0A918LCD0</accession>
<organism evidence="2 3">
    <name type="scientific">Streptomyces humidus</name>
    <dbReference type="NCBI Taxonomy" id="52259"/>
    <lineage>
        <taxon>Bacteria</taxon>
        <taxon>Bacillati</taxon>
        <taxon>Actinomycetota</taxon>
        <taxon>Actinomycetes</taxon>
        <taxon>Kitasatosporales</taxon>
        <taxon>Streptomycetaceae</taxon>
        <taxon>Streptomyces</taxon>
    </lineage>
</organism>
<sequence>MLNDPEAGSAAAAGDAVATSPPQVKAAAARQVRRRRMKGSSCEVGEGQRDRTAGNPLLSPDRAREIKI</sequence>
<protein>
    <submittedName>
        <fullName evidence="2">Uncharacterized protein</fullName>
    </submittedName>
</protein>